<dbReference type="Pfam" id="PF01208">
    <property type="entry name" value="URO-D"/>
    <property type="match status" value="1"/>
</dbReference>
<dbReference type="InterPro" id="IPR000257">
    <property type="entry name" value="Uroporphyrinogen_deCOase"/>
</dbReference>
<dbReference type="SUPFAM" id="SSF51726">
    <property type="entry name" value="UROD/MetE-like"/>
    <property type="match status" value="1"/>
</dbReference>
<dbReference type="InterPro" id="IPR038071">
    <property type="entry name" value="UROD/MetE-like_sf"/>
</dbReference>
<evidence type="ECO:0000313" key="2">
    <source>
        <dbReference type="EMBL" id="MCI2242474.1"/>
    </source>
</evidence>
<accession>A0ABS9WHY2</accession>
<dbReference type="RefSeq" id="WP_242165778.1">
    <property type="nucleotide sequence ID" value="NZ_JAJMLW010000003.1"/>
</dbReference>
<protein>
    <recommendedName>
        <fullName evidence="1">Uroporphyrinogen decarboxylase (URO-D) domain-containing protein</fullName>
    </recommendedName>
</protein>
<reference evidence="2" key="1">
    <citation type="submission" date="2021-11" db="EMBL/GenBank/DDBJ databases">
        <title>A Novel Adlercreutzia Species, isolated from a Allomyrina dichotoma larva feces.</title>
        <authorList>
            <person name="Suh M.K."/>
        </authorList>
    </citation>
    <scope>NUCLEOTIDE SEQUENCE</scope>
    <source>
        <strain evidence="2">JBNU-10</strain>
    </source>
</reference>
<evidence type="ECO:0000259" key="1">
    <source>
        <dbReference type="Pfam" id="PF01208"/>
    </source>
</evidence>
<dbReference type="EMBL" id="JAJMLW010000003">
    <property type="protein sequence ID" value="MCI2242474.1"/>
    <property type="molecule type" value="Genomic_DNA"/>
</dbReference>
<proteinExistence type="predicted"/>
<organism evidence="2 3">
    <name type="scientific">Adlercreutzia faecimuris</name>
    <dbReference type="NCBI Taxonomy" id="2897341"/>
    <lineage>
        <taxon>Bacteria</taxon>
        <taxon>Bacillati</taxon>
        <taxon>Actinomycetota</taxon>
        <taxon>Coriobacteriia</taxon>
        <taxon>Eggerthellales</taxon>
        <taxon>Eggerthellaceae</taxon>
        <taxon>Adlercreutzia</taxon>
    </lineage>
</organism>
<evidence type="ECO:0000313" key="3">
    <source>
        <dbReference type="Proteomes" id="UP001430755"/>
    </source>
</evidence>
<feature type="domain" description="Uroporphyrinogen decarboxylase (URO-D)" evidence="1">
    <location>
        <begin position="132"/>
        <end position="304"/>
    </location>
</feature>
<keyword evidence="3" id="KW-1185">Reference proteome</keyword>
<dbReference type="Gene3D" id="3.20.20.210">
    <property type="match status" value="1"/>
</dbReference>
<gene>
    <name evidence="2" type="ORF">LPT13_08930</name>
</gene>
<comment type="caution">
    <text evidence="2">The sequence shown here is derived from an EMBL/GenBank/DDBJ whole genome shotgun (WGS) entry which is preliminary data.</text>
</comment>
<dbReference type="Proteomes" id="UP001430755">
    <property type="component" value="Unassembled WGS sequence"/>
</dbReference>
<name>A0ABS9WHY2_9ACTN</name>
<sequence>MLTKRQNLIECIRGGSPDRYVNQFEALALIMASPLSDRSHLADEGYLIDAWGCYQQQVDGQPGLFPMHDAAHRVITDICDWRSQVRVPGDLDDPAFWEPIAERAAAVDRAEQFVTSAVFPGVFERVHHLCEITEALVDFYEEPEEMHALIDQIVDYELRLADMHLKYVRPDALFHHDDWGTQISTFLAPEMFEEFLLEPYKRIYGYWRDHGVELIVHHSDSFGETLVPYMAEMGVDIWQGTLRTTNDIPALVDRYAGRVAFMGGIESQVLDKPDWTAEEVRAEVDAAIAAVDRKTGFIPCLTSGLNVSGYPGVYDAVSAEIDRCSARDFA</sequence>